<dbReference type="RefSeq" id="WP_200836807.1">
    <property type="nucleotide sequence ID" value="NZ_LWSK01000022.1"/>
</dbReference>
<feature type="transmembrane region" description="Helical" evidence="8">
    <location>
        <begin position="308"/>
        <end position="330"/>
    </location>
</feature>
<dbReference type="InterPro" id="IPR001516">
    <property type="entry name" value="Proton_antipo_N"/>
</dbReference>
<dbReference type="Pfam" id="PF00361">
    <property type="entry name" value="Proton_antipo_M"/>
    <property type="match status" value="1"/>
</dbReference>
<feature type="transmembrane region" description="Helical" evidence="8">
    <location>
        <begin position="166"/>
        <end position="191"/>
    </location>
</feature>
<evidence type="ECO:0000256" key="5">
    <source>
        <dbReference type="ARBA" id="ARBA00022989"/>
    </source>
</evidence>
<comment type="caution">
    <text evidence="11">The sequence shown here is derived from an EMBL/GenBank/DDBJ whole genome shotgun (WGS) entry which is preliminary data.</text>
</comment>
<keyword evidence="11" id="KW-0560">Oxidoreductase</keyword>
<dbReference type="PANTHER" id="PTHR42703:SF1">
    <property type="entry name" value="NA(+)_H(+) ANTIPORTER SUBUNIT D1"/>
    <property type="match status" value="1"/>
</dbReference>
<reference evidence="11 12" key="1">
    <citation type="submission" date="2019-08" db="EMBL/GenBank/DDBJ databases">
        <title>Deep-cultivation of Planctomycetes and their phenomic and genomic characterization uncovers novel biology.</title>
        <authorList>
            <person name="Wiegand S."/>
            <person name="Jogler M."/>
            <person name="Boedeker C."/>
            <person name="Pinto D."/>
            <person name="Vollmers J."/>
            <person name="Rivas-Marin E."/>
            <person name="Kohn T."/>
            <person name="Peeters S.H."/>
            <person name="Heuer A."/>
            <person name="Rast P."/>
            <person name="Oberbeckmann S."/>
            <person name="Bunk B."/>
            <person name="Jeske O."/>
            <person name="Meyerdierks A."/>
            <person name="Storesund J.E."/>
            <person name="Kallscheuer N."/>
            <person name="Luecker S."/>
            <person name="Lage O.M."/>
            <person name="Pohl T."/>
            <person name="Merkel B.J."/>
            <person name="Hornburger P."/>
            <person name="Mueller R.-W."/>
            <person name="Bruemmer F."/>
            <person name="Labrenz M."/>
            <person name="Spormann A.M."/>
            <person name="Op Den Camp H."/>
            <person name="Overmann J."/>
            <person name="Amann R."/>
            <person name="Jetten M.S.M."/>
            <person name="Mascher T."/>
            <person name="Medema M.H."/>
            <person name="Devos D.P."/>
            <person name="Kaster A.-K."/>
            <person name="Ovreas L."/>
            <person name="Rohde M."/>
            <person name="Galperin M.Y."/>
            <person name="Jogler C."/>
        </authorList>
    </citation>
    <scope>NUCLEOTIDE SEQUENCE [LARGE SCALE GENOMIC DNA]</scope>
    <source>
        <strain evidence="11 12">LF1</strain>
    </source>
</reference>
<dbReference type="PRINTS" id="PR01434">
    <property type="entry name" value="NADHDHGNASE5"/>
</dbReference>
<feature type="transmembrane region" description="Helical" evidence="8">
    <location>
        <begin position="246"/>
        <end position="265"/>
    </location>
</feature>
<name>A0A5B1CP25_9BACT</name>
<feature type="transmembrane region" description="Helical" evidence="8">
    <location>
        <begin position="374"/>
        <end position="394"/>
    </location>
</feature>
<feature type="domain" description="NADH:quinone oxidoreductase/Mrp antiporter transmembrane" evidence="9">
    <location>
        <begin position="130"/>
        <end position="425"/>
    </location>
</feature>
<evidence type="ECO:0000256" key="7">
    <source>
        <dbReference type="RuleBase" id="RU000320"/>
    </source>
</evidence>
<evidence type="ECO:0000256" key="1">
    <source>
        <dbReference type="ARBA" id="ARBA00004651"/>
    </source>
</evidence>
<dbReference type="Pfam" id="PF00662">
    <property type="entry name" value="Proton_antipo_N"/>
    <property type="match status" value="1"/>
</dbReference>
<dbReference type="GO" id="GO:0005886">
    <property type="term" value="C:plasma membrane"/>
    <property type="evidence" value="ECO:0007669"/>
    <property type="project" value="UniProtKB-SubCell"/>
</dbReference>
<comment type="subcellular location">
    <subcellularLocation>
        <location evidence="1">Cell membrane</location>
        <topology evidence="1">Multi-pass membrane protein</topology>
    </subcellularLocation>
    <subcellularLocation>
        <location evidence="7">Membrane</location>
        <topology evidence="7">Multi-pass membrane protein</topology>
    </subcellularLocation>
</comment>
<evidence type="ECO:0000256" key="8">
    <source>
        <dbReference type="SAM" id="Phobius"/>
    </source>
</evidence>
<comment type="similarity">
    <text evidence="2">Belongs to the CPA3 antiporters (TC 2.A.63) subunit D family.</text>
</comment>
<keyword evidence="5 8" id="KW-1133">Transmembrane helix</keyword>
<dbReference type="EMBL" id="VRLW01000001">
    <property type="protein sequence ID" value="KAA1262001.1"/>
    <property type="molecule type" value="Genomic_DNA"/>
</dbReference>
<dbReference type="EC" id="1.-.-.-" evidence="11"/>
<evidence type="ECO:0000256" key="4">
    <source>
        <dbReference type="ARBA" id="ARBA00022692"/>
    </source>
</evidence>
<feature type="domain" description="NADH-Ubiquinone oxidoreductase (complex I) chain 5 N-terminal" evidence="10">
    <location>
        <begin position="72"/>
        <end position="114"/>
    </location>
</feature>
<gene>
    <name evidence="11" type="primary">hyfB_2</name>
    <name evidence="11" type="ORF">LF1_45620</name>
</gene>
<evidence type="ECO:0000313" key="11">
    <source>
        <dbReference type="EMBL" id="KAA1262001.1"/>
    </source>
</evidence>
<evidence type="ECO:0000256" key="2">
    <source>
        <dbReference type="ARBA" id="ARBA00005346"/>
    </source>
</evidence>
<evidence type="ECO:0000259" key="10">
    <source>
        <dbReference type="Pfam" id="PF00662"/>
    </source>
</evidence>
<sequence>MISWNQWLPLLVIASSLISGGVIFVLDEKRKLARTVLNLGGAVLKVILVGLMLWGVSRGELYEVHFPLTDGLEFALHASPFSLFFVTLSAGLWLLTTIYAIGYFEDSPHLDRFFGFFSFCVCATTGIALAANLFTFVVFYEILTLTTYPLVVHSGKESALRGGRIYLIYTIVGGAVVMLAAVWLQTIVGSFEFTERGVMADVSPEQYGQLRWIFALLIAGFGVKAAMVPLHGWLPNAMVAPAPVSALLHAVAVVKAGAFGIVRVVYDVYGLEFCRQISVTTPLAIAASITIVYGSMRAIYQDDLKRRLAFSTISQVSYIVLGTAVVGPMATTGGIVHLVHQGIMKITLFFAAGNLATTLGVSKVSEMDGVGRRMPWTMTAFSVAALGMIGMPPTAGFVTKWYLGHGALETGQDWVVGVLVISTVLNAMYFLPIIYVAWFKPPKGAWAKERSAGQLETRWSLLMPPVVTGLLTVLVGLFANMPLSPLDWAKFIVDLEYGQ</sequence>
<feature type="transmembrane region" description="Helical" evidence="8">
    <location>
        <begin position="414"/>
        <end position="438"/>
    </location>
</feature>
<feature type="transmembrane region" description="Helical" evidence="8">
    <location>
        <begin position="6"/>
        <end position="26"/>
    </location>
</feature>
<feature type="transmembrane region" description="Helical" evidence="8">
    <location>
        <begin position="74"/>
        <end position="101"/>
    </location>
</feature>
<keyword evidence="3" id="KW-1003">Cell membrane</keyword>
<dbReference type="InterPro" id="IPR001750">
    <property type="entry name" value="ND/Mrp_TM"/>
</dbReference>
<feature type="transmembrane region" description="Helical" evidence="8">
    <location>
        <begin position="459"/>
        <end position="479"/>
    </location>
</feature>
<feature type="transmembrane region" description="Helical" evidence="8">
    <location>
        <begin position="113"/>
        <end position="131"/>
    </location>
</feature>
<dbReference type="AlphaFoldDB" id="A0A5B1CP25"/>
<dbReference type="InterPro" id="IPR050586">
    <property type="entry name" value="CPA3_Na-H_Antiporter_D"/>
</dbReference>
<feature type="transmembrane region" description="Helical" evidence="8">
    <location>
        <begin position="277"/>
        <end position="296"/>
    </location>
</feature>
<evidence type="ECO:0000313" key="12">
    <source>
        <dbReference type="Proteomes" id="UP000322699"/>
    </source>
</evidence>
<keyword evidence="4 7" id="KW-0812">Transmembrane</keyword>
<dbReference type="GO" id="GO:0016491">
    <property type="term" value="F:oxidoreductase activity"/>
    <property type="evidence" value="ECO:0007669"/>
    <property type="project" value="UniProtKB-KW"/>
</dbReference>
<evidence type="ECO:0000259" key="9">
    <source>
        <dbReference type="Pfam" id="PF00361"/>
    </source>
</evidence>
<dbReference type="PANTHER" id="PTHR42703">
    <property type="entry name" value="NADH DEHYDROGENASE"/>
    <property type="match status" value="1"/>
</dbReference>
<accession>A0A5B1CP25</accession>
<evidence type="ECO:0000256" key="6">
    <source>
        <dbReference type="ARBA" id="ARBA00023136"/>
    </source>
</evidence>
<keyword evidence="12" id="KW-1185">Reference proteome</keyword>
<protein>
    <submittedName>
        <fullName evidence="11">Hydrogenase-4 component B</fullName>
        <ecNumber evidence="11">1.-.-.-</ecNumber>
    </submittedName>
</protein>
<proteinExistence type="inferred from homology"/>
<feature type="transmembrane region" description="Helical" evidence="8">
    <location>
        <begin position="35"/>
        <end position="54"/>
    </location>
</feature>
<keyword evidence="6 8" id="KW-0472">Membrane</keyword>
<feature type="transmembrane region" description="Helical" evidence="8">
    <location>
        <begin position="211"/>
        <end position="234"/>
    </location>
</feature>
<dbReference type="Proteomes" id="UP000322699">
    <property type="component" value="Unassembled WGS sequence"/>
</dbReference>
<evidence type="ECO:0000256" key="3">
    <source>
        <dbReference type="ARBA" id="ARBA00022475"/>
    </source>
</evidence>
<organism evidence="11 12">
    <name type="scientific">Rubripirellula obstinata</name>
    <dbReference type="NCBI Taxonomy" id="406547"/>
    <lineage>
        <taxon>Bacteria</taxon>
        <taxon>Pseudomonadati</taxon>
        <taxon>Planctomycetota</taxon>
        <taxon>Planctomycetia</taxon>
        <taxon>Pirellulales</taxon>
        <taxon>Pirellulaceae</taxon>
        <taxon>Rubripirellula</taxon>
    </lineage>
</organism>